<keyword evidence="1" id="KW-0812">Transmembrane</keyword>
<dbReference type="RefSeq" id="WP_125688987.1">
    <property type="nucleotide sequence ID" value="NZ_JBHSSI010000032.1"/>
</dbReference>
<evidence type="ECO:0000313" key="3">
    <source>
        <dbReference type="Proteomes" id="UP001596283"/>
    </source>
</evidence>
<keyword evidence="1" id="KW-0472">Membrane</keyword>
<keyword evidence="3" id="KW-1185">Reference proteome</keyword>
<keyword evidence="1" id="KW-1133">Transmembrane helix</keyword>
<name>A0ABW1TGP3_9LACO</name>
<sequence>MKKTPFNPVIRHKTSRLSRYMRGLILIMLWLFVGLIVVANISFSLGLYSDDLVSLYLLLNLQPHAAHHILALIGWLLVIVPLYCGWRWLRLRKEDVQ</sequence>
<organism evidence="2 3">
    <name type="scientific">Levilactobacillus fujinensis</name>
    <dbReference type="NCBI Taxonomy" id="2486024"/>
    <lineage>
        <taxon>Bacteria</taxon>
        <taxon>Bacillati</taxon>
        <taxon>Bacillota</taxon>
        <taxon>Bacilli</taxon>
        <taxon>Lactobacillales</taxon>
        <taxon>Lactobacillaceae</taxon>
        <taxon>Levilactobacillus</taxon>
    </lineage>
</organism>
<evidence type="ECO:0000313" key="2">
    <source>
        <dbReference type="EMBL" id="MFC6260479.1"/>
    </source>
</evidence>
<feature type="transmembrane region" description="Helical" evidence="1">
    <location>
        <begin position="65"/>
        <end position="84"/>
    </location>
</feature>
<evidence type="ECO:0000256" key="1">
    <source>
        <dbReference type="SAM" id="Phobius"/>
    </source>
</evidence>
<protein>
    <submittedName>
        <fullName evidence="2">Uncharacterized protein</fullName>
    </submittedName>
</protein>
<gene>
    <name evidence="2" type="ORF">ACFP1C_05905</name>
</gene>
<dbReference type="Proteomes" id="UP001596283">
    <property type="component" value="Unassembled WGS sequence"/>
</dbReference>
<reference evidence="3" key="1">
    <citation type="journal article" date="2019" name="Int. J. Syst. Evol. Microbiol.">
        <title>The Global Catalogue of Microorganisms (GCM) 10K type strain sequencing project: providing services to taxonomists for standard genome sequencing and annotation.</title>
        <authorList>
            <consortium name="The Broad Institute Genomics Platform"/>
            <consortium name="The Broad Institute Genome Sequencing Center for Infectious Disease"/>
            <person name="Wu L."/>
            <person name="Ma J."/>
        </authorList>
    </citation>
    <scope>NUCLEOTIDE SEQUENCE [LARGE SCALE GENOMIC DNA]</scope>
    <source>
        <strain evidence="3">CCM 8908</strain>
    </source>
</reference>
<dbReference type="EMBL" id="JBHSSI010000032">
    <property type="protein sequence ID" value="MFC6260479.1"/>
    <property type="molecule type" value="Genomic_DNA"/>
</dbReference>
<comment type="caution">
    <text evidence="2">The sequence shown here is derived from an EMBL/GenBank/DDBJ whole genome shotgun (WGS) entry which is preliminary data.</text>
</comment>
<accession>A0ABW1TGP3</accession>
<proteinExistence type="predicted"/>
<feature type="transmembrane region" description="Helical" evidence="1">
    <location>
        <begin position="20"/>
        <end position="45"/>
    </location>
</feature>